<dbReference type="Pfam" id="PF19378">
    <property type="entry name" value="DUF5953"/>
    <property type="match status" value="1"/>
</dbReference>
<dbReference type="Proteomes" id="UP001291309">
    <property type="component" value="Unassembled WGS sequence"/>
</dbReference>
<dbReference type="EMBL" id="JAXIVS010000007">
    <property type="protein sequence ID" value="MDY7229277.1"/>
    <property type="molecule type" value="Genomic_DNA"/>
</dbReference>
<reference evidence="2 3" key="1">
    <citation type="submission" date="2023-12" db="EMBL/GenBank/DDBJ databases">
        <title>the genome sequence of Hyalangium sp. s54d21.</title>
        <authorList>
            <person name="Zhang X."/>
        </authorList>
    </citation>
    <scope>NUCLEOTIDE SEQUENCE [LARGE SCALE GENOMIC DNA]</scope>
    <source>
        <strain evidence="3">s54d21</strain>
    </source>
</reference>
<sequence length="253" mass="27473">MPATPRNDLRLTVHAPALTREDDRPVAVVHAMERALPGLHLGWMISDEGQRIPLPDRDAFVARETKDGGFPLLRNGDDTFRVTVTGWESPAGSSPGGQAHLEVHAKLPLNATGIAAAQEVLEAVAEAARAFWGHATSFRAGLDIVRQTKNGPADLEAPPRGLPSIKPPRDIRSPEIPQCLGWLNYWSAPTARAIGFPDSARDTELLSRARRTPTGGWVVKLTDASLDLDDPTHLDTLLRAYERFPEIGGRSAL</sequence>
<proteinExistence type="predicted"/>
<evidence type="ECO:0000313" key="3">
    <source>
        <dbReference type="Proteomes" id="UP001291309"/>
    </source>
</evidence>
<comment type="caution">
    <text evidence="2">The sequence shown here is derived from an EMBL/GenBank/DDBJ whole genome shotgun (WGS) entry which is preliminary data.</text>
</comment>
<organism evidence="2 3">
    <name type="scientific">Hyalangium rubrum</name>
    <dbReference type="NCBI Taxonomy" id="3103134"/>
    <lineage>
        <taxon>Bacteria</taxon>
        <taxon>Pseudomonadati</taxon>
        <taxon>Myxococcota</taxon>
        <taxon>Myxococcia</taxon>
        <taxon>Myxococcales</taxon>
        <taxon>Cystobacterineae</taxon>
        <taxon>Archangiaceae</taxon>
        <taxon>Hyalangium</taxon>
    </lineage>
</organism>
<dbReference type="RefSeq" id="WP_321547997.1">
    <property type="nucleotide sequence ID" value="NZ_JAXIVS010000007.1"/>
</dbReference>
<accession>A0ABU5H726</accession>
<protein>
    <submittedName>
        <fullName evidence="2">DUF5953 family protein</fullName>
    </submittedName>
</protein>
<feature type="region of interest" description="Disordered" evidence="1">
    <location>
        <begin position="150"/>
        <end position="170"/>
    </location>
</feature>
<evidence type="ECO:0000256" key="1">
    <source>
        <dbReference type="SAM" id="MobiDB-lite"/>
    </source>
</evidence>
<dbReference type="InterPro" id="IPR045997">
    <property type="entry name" value="DUF5953"/>
</dbReference>
<evidence type="ECO:0000313" key="2">
    <source>
        <dbReference type="EMBL" id="MDY7229277.1"/>
    </source>
</evidence>
<gene>
    <name evidence="2" type="ORF">SYV04_22990</name>
</gene>
<name>A0ABU5H726_9BACT</name>
<keyword evidence="3" id="KW-1185">Reference proteome</keyword>